<dbReference type="GO" id="GO:0004674">
    <property type="term" value="F:protein serine/threonine kinase activity"/>
    <property type="evidence" value="ECO:0007669"/>
    <property type="project" value="TreeGrafter"/>
</dbReference>
<dbReference type="AlphaFoldDB" id="A0A1Y2STE8"/>
<name>A0A1Y2STE8_9GAMM</name>
<sequence>MLNTPLNVKRKFSDGSNMLVGQLAENKEGVYFQYDDSYLAIHQKSLSPFLLKADISLQKAPKEPHYGLHGVFGDSLPDGWGLYLMDRVFRTNGYNPKMVTALERLAYMGERCSGALYYEPIMSFSDINERDIDLITLGKEAVKEFEGTGSDFLNTLMDASGSGGARPKLNVTKCVDGRFSTRDDAVGEKLIIKLTSDRFYLKHSESLVEYAYMKMAGNVGIEVPDFGLFDAGNGRVWLQQTRFDCSAQGRYHMISASGLLDAPFREPSLDYIDLVKVTRRLCGVKEAQKLVKRALFNYLTVNQDDHAKNFAYLADDADNWRLSPFYDVVYMPSPYSEHMTSFNGNGKVITAVALEKLAEQAGFYRTAPLKNMLAEIYDETRRFQSMANELGIDKSLATTIDQHMQQKWSELKI</sequence>
<dbReference type="InterPro" id="IPR052028">
    <property type="entry name" value="HipA_Ser/Thr_kinase"/>
</dbReference>
<evidence type="ECO:0000313" key="6">
    <source>
        <dbReference type="EMBL" id="OTA21198.1"/>
    </source>
</evidence>
<accession>A0A1Y2STE8</accession>
<dbReference type="PANTHER" id="PTHR37419:SF8">
    <property type="entry name" value="TOXIN YJJJ"/>
    <property type="match status" value="1"/>
</dbReference>
<evidence type="ECO:0000256" key="1">
    <source>
        <dbReference type="ARBA" id="ARBA00010164"/>
    </source>
</evidence>
<dbReference type="RefSeq" id="WP_086111694.1">
    <property type="nucleotide sequence ID" value="NZ_CAWNHF010000145.1"/>
</dbReference>
<keyword evidence="3 6" id="KW-0418">Kinase</keyword>
<keyword evidence="2" id="KW-0808">Transferase</keyword>
<evidence type="ECO:0000256" key="3">
    <source>
        <dbReference type="ARBA" id="ARBA00022777"/>
    </source>
</evidence>
<dbReference type="Pfam" id="PF07804">
    <property type="entry name" value="HipA_C"/>
    <property type="match status" value="1"/>
</dbReference>
<dbReference type="EMBL" id="MUBK01000004">
    <property type="protein sequence ID" value="OTA21198.1"/>
    <property type="molecule type" value="Genomic_DNA"/>
</dbReference>
<dbReference type="GO" id="GO:0005829">
    <property type="term" value="C:cytosol"/>
    <property type="evidence" value="ECO:0007669"/>
    <property type="project" value="TreeGrafter"/>
</dbReference>
<protein>
    <submittedName>
        <fullName evidence="6">Phosphatidylinositol kinase</fullName>
    </submittedName>
</protein>
<dbReference type="Pfam" id="PF13657">
    <property type="entry name" value="Couple_hipA"/>
    <property type="match status" value="1"/>
</dbReference>
<evidence type="ECO:0000313" key="7">
    <source>
        <dbReference type="Proteomes" id="UP000194204"/>
    </source>
</evidence>
<evidence type="ECO:0000259" key="4">
    <source>
        <dbReference type="Pfam" id="PF07804"/>
    </source>
</evidence>
<dbReference type="Gene3D" id="1.10.1070.20">
    <property type="match status" value="1"/>
</dbReference>
<dbReference type="OrthoDB" id="9805913at2"/>
<dbReference type="Proteomes" id="UP000194204">
    <property type="component" value="Unassembled WGS sequence"/>
</dbReference>
<feature type="domain" description="HipA-like C-terminal" evidence="4">
    <location>
        <begin position="162"/>
        <end position="378"/>
    </location>
</feature>
<comment type="similarity">
    <text evidence="1">Belongs to the HipA Ser/Thr kinase family.</text>
</comment>
<feature type="domain" description="HipA N-terminal subdomain 1" evidence="5">
    <location>
        <begin position="18"/>
        <end position="118"/>
    </location>
</feature>
<dbReference type="STRING" id="40578.Xbed_00851"/>
<evidence type="ECO:0000256" key="2">
    <source>
        <dbReference type="ARBA" id="ARBA00022679"/>
    </source>
</evidence>
<dbReference type="InterPro" id="IPR012893">
    <property type="entry name" value="HipA-like_C"/>
</dbReference>
<proteinExistence type="inferred from homology"/>
<keyword evidence="7" id="KW-1185">Reference proteome</keyword>
<gene>
    <name evidence="6" type="ORF">Xbed_00851</name>
</gene>
<evidence type="ECO:0000259" key="5">
    <source>
        <dbReference type="Pfam" id="PF13657"/>
    </source>
</evidence>
<organism evidence="6 7">
    <name type="scientific">Xenorhabdus beddingii</name>
    <dbReference type="NCBI Taxonomy" id="40578"/>
    <lineage>
        <taxon>Bacteria</taxon>
        <taxon>Pseudomonadati</taxon>
        <taxon>Pseudomonadota</taxon>
        <taxon>Gammaproteobacteria</taxon>
        <taxon>Enterobacterales</taxon>
        <taxon>Morganellaceae</taxon>
        <taxon>Xenorhabdus</taxon>
    </lineage>
</organism>
<reference evidence="6 7" key="1">
    <citation type="submission" date="2017-01" db="EMBL/GenBank/DDBJ databases">
        <title>Deconstructing symbiosis and pathogenesis requirements using a combined genomic-metabolomic approach.</title>
        <authorList>
            <person name="Tobias N.J."/>
            <person name="Wolff H."/>
            <person name="Djahanschiri B."/>
            <person name="Ebersberger I."/>
            <person name="Bode H.B."/>
        </authorList>
    </citation>
    <scope>NUCLEOTIDE SEQUENCE [LARGE SCALE GENOMIC DNA]</scope>
    <source>
        <strain evidence="6 7">DSM 4764</strain>
    </source>
</reference>
<dbReference type="PANTHER" id="PTHR37419">
    <property type="entry name" value="SERINE/THREONINE-PROTEIN KINASE TOXIN HIPA"/>
    <property type="match status" value="1"/>
</dbReference>
<dbReference type="InterPro" id="IPR017508">
    <property type="entry name" value="HipA_N1"/>
</dbReference>
<comment type="caution">
    <text evidence="6">The sequence shown here is derived from an EMBL/GenBank/DDBJ whole genome shotgun (WGS) entry which is preliminary data.</text>
</comment>